<accession>A0ABP0Z4P8</accession>
<protein>
    <submittedName>
        <fullName evidence="1">Uncharacterized protein</fullName>
    </submittedName>
</protein>
<evidence type="ECO:0000313" key="2">
    <source>
        <dbReference type="Proteomes" id="UP001642487"/>
    </source>
</evidence>
<gene>
    <name evidence="1" type="ORF">CITCOLO1_LOCUS19870</name>
</gene>
<sequence length="161" mass="17520">MSVIVLTQQETAINPNVAPNLDDSAFLESNAQFSNEVLSGPGVFILLLTKKRTPPNPIVANGGTGRANFLAYSFPSRDISVAIRDRVAALFNWIGFGLGLNRNAKNRAILLMGNVGITNFVALPSYSECFGAIKLRASIVEGEKVMRKIIRQKPRLGMFLV</sequence>
<organism evidence="1 2">
    <name type="scientific">Citrullus colocynthis</name>
    <name type="common">colocynth</name>
    <dbReference type="NCBI Taxonomy" id="252529"/>
    <lineage>
        <taxon>Eukaryota</taxon>
        <taxon>Viridiplantae</taxon>
        <taxon>Streptophyta</taxon>
        <taxon>Embryophyta</taxon>
        <taxon>Tracheophyta</taxon>
        <taxon>Spermatophyta</taxon>
        <taxon>Magnoliopsida</taxon>
        <taxon>eudicotyledons</taxon>
        <taxon>Gunneridae</taxon>
        <taxon>Pentapetalae</taxon>
        <taxon>rosids</taxon>
        <taxon>fabids</taxon>
        <taxon>Cucurbitales</taxon>
        <taxon>Cucurbitaceae</taxon>
        <taxon>Benincaseae</taxon>
        <taxon>Citrullus</taxon>
    </lineage>
</organism>
<dbReference type="EMBL" id="OZ021742">
    <property type="protein sequence ID" value="CAK9327489.1"/>
    <property type="molecule type" value="Genomic_DNA"/>
</dbReference>
<proteinExistence type="predicted"/>
<keyword evidence="2" id="KW-1185">Reference proteome</keyword>
<dbReference type="Proteomes" id="UP001642487">
    <property type="component" value="Chromosome 8"/>
</dbReference>
<name>A0ABP0Z4P8_9ROSI</name>
<evidence type="ECO:0000313" key="1">
    <source>
        <dbReference type="EMBL" id="CAK9327489.1"/>
    </source>
</evidence>
<reference evidence="1 2" key="1">
    <citation type="submission" date="2024-03" db="EMBL/GenBank/DDBJ databases">
        <authorList>
            <person name="Gkanogiannis A."/>
            <person name="Becerra Lopez-Lavalle L."/>
        </authorList>
    </citation>
    <scope>NUCLEOTIDE SEQUENCE [LARGE SCALE GENOMIC DNA]</scope>
</reference>